<evidence type="ECO:0000313" key="13">
    <source>
        <dbReference type="Proteomes" id="UP000094336"/>
    </source>
</evidence>
<dbReference type="Pfam" id="PF14749">
    <property type="entry name" value="Acyl-CoA_ox_N"/>
    <property type="match status" value="1"/>
</dbReference>
<keyword evidence="13" id="KW-1185">Reference proteome</keyword>
<dbReference type="EMBL" id="KV454441">
    <property type="protein sequence ID" value="ODQ77317.1"/>
    <property type="molecule type" value="Genomic_DNA"/>
</dbReference>
<dbReference type="PANTHER" id="PTHR10909">
    <property type="entry name" value="ELECTRON TRANSPORT OXIDOREDUCTASE"/>
    <property type="match status" value="1"/>
</dbReference>
<keyword evidence="5" id="KW-0274">FAD</keyword>
<feature type="non-terminal residue" evidence="12">
    <location>
        <position position="321"/>
    </location>
</feature>
<evidence type="ECO:0000259" key="11">
    <source>
        <dbReference type="Pfam" id="PF14749"/>
    </source>
</evidence>
<keyword evidence="4" id="KW-0285">Flavoprotein</keyword>
<proteinExistence type="inferred from homology"/>
<dbReference type="STRING" id="984486.A0A1E3QJY7"/>
<evidence type="ECO:0000256" key="1">
    <source>
        <dbReference type="ARBA" id="ARBA00001974"/>
    </source>
</evidence>
<dbReference type="AlphaFoldDB" id="A0A1E3QJY7"/>
<dbReference type="GO" id="GO:0033540">
    <property type="term" value="P:fatty acid beta-oxidation using acyl-CoA oxidase"/>
    <property type="evidence" value="ECO:0007669"/>
    <property type="project" value="TreeGrafter"/>
</dbReference>
<feature type="domain" description="Acyl-CoA oxidase/dehydrogenase middle" evidence="10">
    <location>
        <begin position="149"/>
        <end position="258"/>
    </location>
</feature>
<comment type="cofactor">
    <cofactor evidence="1">
        <name>FAD</name>
        <dbReference type="ChEBI" id="CHEBI:57692"/>
    </cofactor>
</comment>
<dbReference type="OrthoDB" id="538336at2759"/>
<dbReference type="InterPro" id="IPR006091">
    <property type="entry name" value="Acyl-CoA_Oxase/DH_mid-dom"/>
</dbReference>
<reference evidence="13" key="1">
    <citation type="submission" date="2016-05" db="EMBL/GenBank/DDBJ databases">
        <title>Comparative genomics of biotechnologically important yeasts.</title>
        <authorList>
            <consortium name="DOE Joint Genome Institute"/>
            <person name="Riley R."/>
            <person name="Haridas S."/>
            <person name="Wolfe K.H."/>
            <person name="Lopes M.R."/>
            <person name="Hittinger C.T."/>
            <person name="Goker M."/>
            <person name="Salamov A."/>
            <person name="Wisecaver J."/>
            <person name="Long T.M."/>
            <person name="Aerts A.L."/>
            <person name="Barry K."/>
            <person name="Choi C."/>
            <person name="Clum A."/>
            <person name="Coughlan A.Y."/>
            <person name="Deshpande S."/>
            <person name="Douglass A.P."/>
            <person name="Hanson S.J."/>
            <person name="Klenk H.-P."/>
            <person name="Labutti K."/>
            <person name="Lapidus A."/>
            <person name="Lindquist E."/>
            <person name="Lipzen A."/>
            <person name="Meier-Kolthoff J.P."/>
            <person name="Ohm R.A."/>
            <person name="Otillar R.P."/>
            <person name="Pangilinan J."/>
            <person name="Peng Y."/>
            <person name="Rokas A."/>
            <person name="Rosa C.A."/>
            <person name="Scheuner C."/>
            <person name="Sibirny A.A."/>
            <person name="Slot J.C."/>
            <person name="Stielow J.B."/>
            <person name="Sun H."/>
            <person name="Kurtzman C.P."/>
            <person name="Blackwell M."/>
            <person name="Grigoriev I.V."/>
            <person name="Jeffries T.W."/>
        </authorList>
    </citation>
    <scope>NUCLEOTIDE SEQUENCE [LARGE SCALE GENOMIC DNA]</scope>
    <source>
        <strain evidence="13">NRRL Y-12698</strain>
    </source>
</reference>
<accession>A0A1E3QJY7</accession>
<evidence type="ECO:0000313" key="12">
    <source>
        <dbReference type="EMBL" id="ODQ77317.1"/>
    </source>
</evidence>
<dbReference type="Gene3D" id="2.40.110.10">
    <property type="entry name" value="Butyryl-CoA Dehydrogenase, subunit A, domain 2"/>
    <property type="match status" value="1"/>
</dbReference>
<evidence type="ECO:0000256" key="7">
    <source>
        <dbReference type="ARBA" id="ARBA00023002"/>
    </source>
</evidence>
<dbReference type="Proteomes" id="UP000094336">
    <property type="component" value="Unassembled WGS sequence"/>
</dbReference>
<protein>
    <recommendedName>
        <fullName evidence="14">Acyl-CoA oxidase/dehydrogenase middle domain-containing protein</fullName>
    </recommendedName>
</protein>
<dbReference type="PANTHER" id="PTHR10909:SF352">
    <property type="entry name" value="ACYL-COENZYME A OXIDASE-LIKE PROTEIN"/>
    <property type="match status" value="1"/>
</dbReference>
<sequence length="321" mass="35509">MSVTYAKGPDPAASIARERAQTNFDLDVMNNFLEGGSEQAALVKSIYLQFERDPIIATSTAVYDLSKDQKRELTAKKIARMAQYLENDTPEVFSKRFHLICTFDPQTAAMLHIHMGLFYNCIRGNGTEEQFRYWITTKGASKMRGIYGCFAITELAHGSNIAGLETTATFDVGTDEFVINTPHVGATKFWTAGAAHTSTHCCVYARLIVEGVDHGIKTFVVPLRDSNHDLMPGVSVGDVGAKMGVDGADIGWIQFSSVRIPRAYMLAKWDKVERNGKVHNSPLSQLAYSALFPGRVSIVYDSFRSGARFVTIALRYAVARR</sequence>
<evidence type="ECO:0000256" key="9">
    <source>
        <dbReference type="ARBA" id="ARBA00023140"/>
    </source>
</evidence>
<dbReference type="InterPro" id="IPR029320">
    <property type="entry name" value="Acyl-CoA_ox_N"/>
</dbReference>
<keyword evidence="9" id="KW-0576">Peroxisome</keyword>
<dbReference type="GeneID" id="30144559"/>
<dbReference type="GO" id="GO:0005504">
    <property type="term" value="F:fatty acid binding"/>
    <property type="evidence" value="ECO:0007669"/>
    <property type="project" value="TreeGrafter"/>
</dbReference>
<name>A0A1E3QJY7_9ASCO</name>
<keyword evidence="8" id="KW-0443">Lipid metabolism</keyword>
<comment type="subcellular location">
    <subcellularLocation>
        <location evidence="2">Peroxisome</location>
    </subcellularLocation>
</comment>
<dbReference type="GO" id="GO:0003997">
    <property type="term" value="F:acyl-CoA oxidase activity"/>
    <property type="evidence" value="ECO:0007669"/>
    <property type="project" value="InterPro"/>
</dbReference>
<dbReference type="InterPro" id="IPR046373">
    <property type="entry name" value="Acyl-CoA_Oxase/DH_mid-dom_sf"/>
</dbReference>
<feature type="domain" description="Acyl-coenzyme A oxidase N-terminal" evidence="11">
    <location>
        <begin position="27"/>
        <end position="136"/>
    </location>
</feature>
<evidence type="ECO:0000256" key="5">
    <source>
        <dbReference type="ARBA" id="ARBA00022827"/>
    </source>
</evidence>
<dbReference type="InterPro" id="IPR009100">
    <property type="entry name" value="AcylCoA_DH/oxidase_NM_dom_sf"/>
</dbReference>
<dbReference type="InterPro" id="IPR012258">
    <property type="entry name" value="Acyl-CoA_oxidase"/>
</dbReference>
<evidence type="ECO:0000256" key="3">
    <source>
        <dbReference type="ARBA" id="ARBA00006288"/>
    </source>
</evidence>
<evidence type="ECO:0000256" key="8">
    <source>
        <dbReference type="ARBA" id="ARBA00023098"/>
    </source>
</evidence>
<evidence type="ECO:0000259" key="10">
    <source>
        <dbReference type="Pfam" id="PF02770"/>
    </source>
</evidence>
<dbReference type="Pfam" id="PF02770">
    <property type="entry name" value="Acyl-CoA_dh_M"/>
    <property type="match status" value="1"/>
</dbReference>
<dbReference type="GO" id="GO:0071949">
    <property type="term" value="F:FAD binding"/>
    <property type="evidence" value="ECO:0007669"/>
    <property type="project" value="InterPro"/>
</dbReference>
<organism evidence="12 13">
    <name type="scientific">Babjeviella inositovora NRRL Y-12698</name>
    <dbReference type="NCBI Taxonomy" id="984486"/>
    <lineage>
        <taxon>Eukaryota</taxon>
        <taxon>Fungi</taxon>
        <taxon>Dikarya</taxon>
        <taxon>Ascomycota</taxon>
        <taxon>Saccharomycotina</taxon>
        <taxon>Pichiomycetes</taxon>
        <taxon>Serinales incertae sedis</taxon>
        <taxon>Babjeviella</taxon>
    </lineage>
</organism>
<evidence type="ECO:0008006" key="14">
    <source>
        <dbReference type="Google" id="ProtNLM"/>
    </source>
</evidence>
<keyword evidence="7" id="KW-0560">Oxidoreductase</keyword>
<dbReference type="InterPro" id="IPR037069">
    <property type="entry name" value="AcylCoA_DH/ox_N_sf"/>
</dbReference>
<comment type="similarity">
    <text evidence="3">Belongs to the acyl-CoA oxidase family.</text>
</comment>
<gene>
    <name evidence="12" type="ORF">BABINDRAFT_10219</name>
</gene>
<dbReference type="FunFam" id="2.40.110.10:FF:000003">
    <property type="entry name" value="Acyl-coenzyme A oxidase"/>
    <property type="match status" value="1"/>
</dbReference>
<evidence type="ECO:0000256" key="4">
    <source>
        <dbReference type="ARBA" id="ARBA00022630"/>
    </source>
</evidence>
<evidence type="ECO:0000256" key="6">
    <source>
        <dbReference type="ARBA" id="ARBA00022832"/>
    </source>
</evidence>
<dbReference type="RefSeq" id="XP_018982645.1">
    <property type="nucleotide sequence ID" value="XM_019126705.1"/>
</dbReference>
<evidence type="ECO:0000256" key="2">
    <source>
        <dbReference type="ARBA" id="ARBA00004275"/>
    </source>
</evidence>
<dbReference type="FunFam" id="1.10.540.10:FF:000018">
    <property type="entry name" value="Acyl-coenzyme A oxidase"/>
    <property type="match status" value="1"/>
</dbReference>
<dbReference type="GO" id="GO:0055088">
    <property type="term" value="P:lipid homeostasis"/>
    <property type="evidence" value="ECO:0007669"/>
    <property type="project" value="TreeGrafter"/>
</dbReference>
<dbReference type="SUPFAM" id="SSF56645">
    <property type="entry name" value="Acyl-CoA dehydrogenase NM domain-like"/>
    <property type="match status" value="1"/>
</dbReference>
<dbReference type="Gene3D" id="1.10.540.10">
    <property type="entry name" value="Acyl-CoA dehydrogenase/oxidase, N-terminal domain"/>
    <property type="match status" value="1"/>
</dbReference>
<dbReference type="GO" id="GO:0005777">
    <property type="term" value="C:peroxisome"/>
    <property type="evidence" value="ECO:0007669"/>
    <property type="project" value="UniProtKB-SubCell"/>
</dbReference>
<keyword evidence="6" id="KW-0276">Fatty acid metabolism</keyword>